<evidence type="ECO:0000259" key="7">
    <source>
        <dbReference type="PROSITE" id="PS51324"/>
    </source>
</evidence>
<evidence type="ECO:0000256" key="6">
    <source>
        <dbReference type="RuleBase" id="RU371123"/>
    </source>
</evidence>
<gene>
    <name evidence="8" type="ORF">BSTOLATCC_MIC12825</name>
</gene>
<feature type="domain" description="ERV/ALR sulfhydryl oxidase" evidence="7">
    <location>
        <begin position="27"/>
        <end position="129"/>
    </location>
</feature>
<dbReference type="InterPro" id="IPR039799">
    <property type="entry name" value="ALR/ERV"/>
</dbReference>
<evidence type="ECO:0000256" key="4">
    <source>
        <dbReference type="ARBA" id="ARBA00023002"/>
    </source>
</evidence>
<dbReference type="PROSITE" id="PS51324">
    <property type="entry name" value="ERV_ALR"/>
    <property type="match status" value="1"/>
</dbReference>
<reference evidence="8" key="1">
    <citation type="submission" date="2021-09" db="EMBL/GenBank/DDBJ databases">
        <authorList>
            <consortium name="AG Swart"/>
            <person name="Singh M."/>
            <person name="Singh A."/>
            <person name="Seah K."/>
            <person name="Emmerich C."/>
        </authorList>
    </citation>
    <scope>NUCLEOTIDE SEQUENCE</scope>
    <source>
        <strain evidence="8">ATCC30299</strain>
    </source>
</reference>
<dbReference type="Gene3D" id="1.20.120.310">
    <property type="entry name" value="ERV/ALR sulfhydryl oxidase domain"/>
    <property type="match status" value="1"/>
</dbReference>
<comment type="cofactor">
    <cofactor evidence="1 6">
        <name>FAD</name>
        <dbReference type="ChEBI" id="CHEBI:57692"/>
    </cofactor>
</comment>
<dbReference type="Pfam" id="PF04777">
    <property type="entry name" value="Evr1_Alr"/>
    <property type="match status" value="1"/>
</dbReference>
<evidence type="ECO:0000256" key="5">
    <source>
        <dbReference type="ARBA" id="ARBA00023157"/>
    </source>
</evidence>
<dbReference type="AlphaFoldDB" id="A0AAU9IKN5"/>
<evidence type="ECO:0000256" key="2">
    <source>
        <dbReference type="ARBA" id="ARBA00022630"/>
    </source>
</evidence>
<evidence type="ECO:0000313" key="8">
    <source>
        <dbReference type="EMBL" id="CAG9315047.1"/>
    </source>
</evidence>
<dbReference type="InterPro" id="IPR036774">
    <property type="entry name" value="ERV/ALR_sulphydryl_oxid_sf"/>
</dbReference>
<comment type="catalytic activity">
    <reaction evidence="6">
        <text>2 R'C(R)SH + O2 = R'C(R)S-S(R)CR' + H2O2</text>
        <dbReference type="Rhea" id="RHEA:17357"/>
        <dbReference type="ChEBI" id="CHEBI:15379"/>
        <dbReference type="ChEBI" id="CHEBI:16240"/>
        <dbReference type="ChEBI" id="CHEBI:16520"/>
        <dbReference type="ChEBI" id="CHEBI:17412"/>
        <dbReference type="EC" id="1.8.3.2"/>
    </reaction>
</comment>
<dbReference type="EC" id="1.8.3.2" evidence="6"/>
<dbReference type="GO" id="GO:0016971">
    <property type="term" value="F:flavin-dependent sulfhydryl oxidase activity"/>
    <property type="evidence" value="ECO:0007669"/>
    <property type="project" value="InterPro"/>
</dbReference>
<protein>
    <recommendedName>
        <fullName evidence="6">Sulfhydryl oxidase</fullName>
        <ecNumber evidence="6">1.8.3.2</ecNumber>
    </recommendedName>
</protein>
<keyword evidence="9" id="KW-1185">Reference proteome</keyword>
<dbReference type="Proteomes" id="UP001162131">
    <property type="component" value="Unassembled WGS sequence"/>
</dbReference>
<dbReference type="PANTHER" id="PTHR12645:SF0">
    <property type="entry name" value="FAD-LINKED SULFHYDRYL OXIDASE ALR"/>
    <property type="match status" value="1"/>
</dbReference>
<comment type="caution">
    <text evidence="8">The sequence shown here is derived from an EMBL/GenBank/DDBJ whole genome shotgun (WGS) entry which is preliminary data.</text>
</comment>
<dbReference type="SUPFAM" id="SSF69000">
    <property type="entry name" value="FAD-dependent thiol oxidase"/>
    <property type="match status" value="1"/>
</dbReference>
<organism evidence="8 9">
    <name type="scientific">Blepharisma stoltei</name>
    <dbReference type="NCBI Taxonomy" id="1481888"/>
    <lineage>
        <taxon>Eukaryota</taxon>
        <taxon>Sar</taxon>
        <taxon>Alveolata</taxon>
        <taxon>Ciliophora</taxon>
        <taxon>Postciliodesmatophora</taxon>
        <taxon>Heterotrichea</taxon>
        <taxon>Heterotrichida</taxon>
        <taxon>Blepharismidae</taxon>
        <taxon>Blepharisma</taxon>
    </lineage>
</organism>
<accession>A0AAU9IKN5</accession>
<evidence type="ECO:0000256" key="1">
    <source>
        <dbReference type="ARBA" id="ARBA00001974"/>
    </source>
</evidence>
<sequence>MDCQDDICNETHISLNIAFSGDIEVECPPDKNIVGQSGWALLHTMAAHYPDKPSEECKKIHQKFIQSFSRVYPCKSCASHFRYMMKNQPPELENREKLSIWMCNMHNEVNKMLMKPVFSCDMQSLDERWRKAEPPCNSFID</sequence>
<keyword evidence="3 6" id="KW-0274">FAD</keyword>
<dbReference type="InterPro" id="IPR017905">
    <property type="entry name" value="ERV/ALR_sulphydryl_oxidase"/>
</dbReference>
<evidence type="ECO:0000313" key="9">
    <source>
        <dbReference type="Proteomes" id="UP001162131"/>
    </source>
</evidence>
<name>A0AAU9IKN5_9CILI</name>
<proteinExistence type="predicted"/>
<dbReference type="PANTHER" id="PTHR12645">
    <property type="entry name" value="ALR/ERV"/>
    <property type="match status" value="1"/>
</dbReference>
<evidence type="ECO:0000256" key="3">
    <source>
        <dbReference type="ARBA" id="ARBA00022827"/>
    </source>
</evidence>
<keyword evidence="2 6" id="KW-0285">Flavoprotein</keyword>
<dbReference type="EMBL" id="CAJZBQ010000013">
    <property type="protein sequence ID" value="CAG9315047.1"/>
    <property type="molecule type" value="Genomic_DNA"/>
</dbReference>
<keyword evidence="5" id="KW-1015">Disulfide bond</keyword>
<dbReference type="GO" id="GO:0005739">
    <property type="term" value="C:mitochondrion"/>
    <property type="evidence" value="ECO:0007669"/>
    <property type="project" value="TreeGrafter"/>
</dbReference>
<keyword evidence="4 6" id="KW-0560">Oxidoreductase</keyword>
<dbReference type="GO" id="GO:0050660">
    <property type="term" value="F:flavin adenine dinucleotide binding"/>
    <property type="evidence" value="ECO:0007669"/>
    <property type="project" value="TreeGrafter"/>
</dbReference>